<gene>
    <name evidence="6" type="ORF">TASK_LOCUS2185</name>
</gene>
<evidence type="ECO:0000313" key="6">
    <source>
        <dbReference type="EMBL" id="VDK24515.1"/>
    </source>
</evidence>
<accession>A0A0R3VXP0</accession>
<dbReference type="WBParaSite" id="TASK_0000218401-mRNA-1">
    <property type="protein sequence ID" value="TASK_0000218401-mRNA-1"/>
    <property type="gene ID" value="TASK_0000218401"/>
</dbReference>
<dbReference type="GO" id="GO:0051083">
    <property type="term" value="P:'de novo' cotranslational protein folding"/>
    <property type="evidence" value="ECO:0007669"/>
    <property type="project" value="InterPro"/>
</dbReference>
<feature type="domain" description="HTH myb-type" evidence="5">
    <location>
        <begin position="528"/>
        <end position="584"/>
    </location>
</feature>
<dbReference type="AlphaFoldDB" id="A0A0R3VXP0"/>
<feature type="domain" description="Myb-like" evidence="4">
    <location>
        <begin position="529"/>
        <end position="580"/>
    </location>
</feature>
<dbReference type="Proteomes" id="UP000282613">
    <property type="component" value="Unassembled WGS sequence"/>
</dbReference>
<dbReference type="GO" id="GO:0006450">
    <property type="term" value="P:regulation of translational fidelity"/>
    <property type="evidence" value="ECO:0007669"/>
    <property type="project" value="InterPro"/>
</dbReference>
<dbReference type="PROSITE" id="PS51294">
    <property type="entry name" value="HTH_MYB"/>
    <property type="match status" value="1"/>
</dbReference>
<evidence type="ECO:0000313" key="7">
    <source>
        <dbReference type="Proteomes" id="UP000282613"/>
    </source>
</evidence>
<name>A0A0R3VXP0_TAEAS</name>
<dbReference type="Pfam" id="PF23082">
    <property type="entry name" value="Myb_DNA-binding_2"/>
    <property type="match status" value="1"/>
</dbReference>
<dbReference type="STRING" id="60517.A0A0R3VXP0"/>
<keyword evidence="2" id="KW-0143">Chaperone</keyword>
<dbReference type="InterPro" id="IPR054076">
    <property type="entry name" value="ZUO1-like_ZHD"/>
</dbReference>
<proteinExistence type="predicted"/>
<evidence type="ECO:0000256" key="3">
    <source>
        <dbReference type="SAM" id="MobiDB-lite"/>
    </source>
</evidence>
<dbReference type="Pfam" id="PF21884">
    <property type="entry name" value="ZUO1-like_ZHD"/>
    <property type="match status" value="1"/>
</dbReference>
<feature type="compositionally biased region" description="Low complexity" evidence="3">
    <location>
        <begin position="414"/>
        <end position="428"/>
    </location>
</feature>
<evidence type="ECO:0000259" key="4">
    <source>
        <dbReference type="PROSITE" id="PS50090"/>
    </source>
</evidence>
<evidence type="ECO:0000259" key="5">
    <source>
        <dbReference type="PROSITE" id="PS51294"/>
    </source>
</evidence>
<evidence type="ECO:0000313" key="8">
    <source>
        <dbReference type="WBParaSite" id="TASK_0000218401-mRNA-1"/>
    </source>
</evidence>
<feature type="region of interest" description="Disordered" evidence="3">
    <location>
        <begin position="406"/>
        <end position="429"/>
    </location>
</feature>
<dbReference type="OrthoDB" id="1690618at2759"/>
<evidence type="ECO:0000256" key="1">
    <source>
        <dbReference type="ARBA" id="ARBA00022490"/>
    </source>
</evidence>
<dbReference type="Pfam" id="PF00249">
    <property type="entry name" value="Myb_DNA-binding"/>
    <property type="match status" value="1"/>
</dbReference>
<evidence type="ECO:0000256" key="2">
    <source>
        <dbReference type="ARBA" id="ARBA00023186"/>
    </source>
</evidence>
<dbReference type="Gene3D" id="1.10.10.60">
    <property type="entry name" value="Homeodomain-like"/>
    <property type="match status" value="2"/>
</dbReference>
<dbReference type="GO" id="GO:0030544">
    <property type="term" value="F:Hsp70 protein binding"/>
    <property type="evidence" value="ECO:0007669"/>
    <property type="project" value="InterPro"/>
</dbReference>
<dbReference type="Pfam" id="PF16717">
    <property type="entry name" value="RAC_head"/>
    <property type="match status" value="1"/>
</dbReference>
<dbReference type="Gene3D" id="1.10.8.840">
    <property type="entry name" value="Ribosome-associated complex head domain"/>
    <property type="match status" value="1"/>
</dbReference>
<dbReference type="CDD" id="cd00167">
    <property type="entry name" value="SANT"/>
    <property type="match status" value="1"/>
</dbReference>
<dbReference type="EMBL" id="UYRS01001164">
    <property type="protein sequence ID" value="VDK24515.1"/>
    <property type="molecule type" value="Genomic_DNA"/>
</dbReference>
<dbReference type="InterPro" id="IPR001005">
    <property type="entry name" value="SANT/Myb"/>
</dbReference>
<reference evidence="6 7" key="2">
    <citation type="submission" date="2018-11" db="EMBL/GenBank/DDBJ databases">
        <authorList>
            <consortium name="Pathogen Informatics"/>
        </authorList>
    </citation>
    <scope>NUCLEOTIDE SEQUENCE [LARGE SCALE GENOMIC DNA]</scope>
</reference>
<dbReference type="SMART" id="SM00717">
    <property type="entry name" value="SANT"/>
    <property type="match status" value="2"/>
</dbReference>
<dbReference type="InterPro" id="IPR042569">
    <property type="entry name" value="RAC_head_sf"/>
</dbReference>
<dbReference type="GO" id="GO:0043022">
    <property type="term" value="F:ribosome binding"/>
    <property type="evidence" value="ECO:0007669"/>
    <property type="project" value="InterPro"/>
</dbReference>
<dbReference type="InterPro" id="IPR032003">
    <property type="entry name" value="RAC_head"/>
</dbReference>
<dbReference type="InterPro" id="IPR044634">
    <property type="entry name" value="Zuotin/DnaJC2"/>
</dbReference>
<organism evidence="8">
    <name type="scientific">Taenia asiatica</name>
    <name type="common">Asian tapeworm</name>
    <dbReference type="NCBI Taxonomy" id="60517"/>
    <lineage>
        <taxon>Eukaryota</taxon>
        <taxon>Metazoa</taxon>
        <taxon>Spiralia</taxon>
        <taxon>Lophotrochozoa</taxon>
        <taxon>Platyhelminthes</taxon>
        <taxon>Cestoda</taxon>
        <taxon>Eucestoda</taxon>
        <taxon>Cyclophyllidea</taxon>
        <taxon>Taeniidae</taxon>
        <taxon>Taenia</taxon>
    </lineage>
</organism>
<dbReference type="SUPFAM" id="SSF46689">
    <property type="entry name" value="Homeodomain-like"/>
    <property type="match status" value="2"/>
</dbReference>
<dbReference type="InterPro" id="IPR009057">
    <property type="entry name" value="Homeodomain-like_sf"/>
</dbReference>
<dbReference type="PROSITE" id="PS50090">
    <property type="entry name" value="MYB_LIKE"/>
    <property type="match status" value="1"/>
</dbReference>
<keyword evidence="7" id="KW-1185">Reference proteome</keyword>
<dbReference type="InterPro" id="IPR017930">
    <property type="entry name" value="Myb_dom"/>
</dbReference>
<dbReference type="GO" id="GO:0005829">
    <property type="term" value="C:cytosol"/>
    <property type="evidence" value="ECO:0007669"/>
    <property type="project" value="TreeGrafter"/>
</dbReference>
<dbReference type="PANTHER" id="PTHR43999:SF1">
    <property type="entry name" value="DNAJ HOMOLOG SUBFAMILY C MEMBER 2"/>
    <property type="match status" value="1"/>
</dbReference>
<sequence length="606" mass="69763">MSRRPMKAVVVYNPHPHIVLFRELAGYKNAATEEIVDEDNTVYLQSLDPRDWKTNDHYAVLNLRKQRYRASDEDIRKRCDIVTGSLCYSIIPTNAGHGVRTSKTSPMIISLVSLKATFEILGNPSKRHAYDSVDPFLSEYTPSLEEIKKDFFGALNKFFLEKARWSKHQPTPFLGHGQLPLELVHRFYDFWEGYETTKDFSFLDEEDKEKGEDREARRYIERCNRAERQRRRNEEHRKVHQIVDLARSHDPRLLAAEKTAREVKEARKRERLEAIQKRRAEEEAHAKAEAAAAEAIRAADAERQRQEAELQRKEREQSKALSKKEKKRLRNTCVNRWAHFVAPARAENPSITEDAVKLQTLQDIDLLCHVLSTVELADFNTKLEDANDVNESFSVWKTEVARARKESEAPGLQSINESKSASSSSNTETDSRWTFEMNQLLIKAVNLFPAGTQKRWEVIAAYVNQHEKGVEVTGKEALKQAKNIRQDYSVMKQEANEKAFDSFASSTKVSDATKSVTITKQIEAEADRPWTWTEQRALEKALRENPIRPDEPITVRWQRIADVVGTRTSRECAQRYKDLVEQARHFLLSIRKKKAAMAAAGVSGKK</sequence>
<keyword evidence="1" id="KW-0963">Cytoplasm</keyword>
<dbReference type="PANTHER" id="PTHR43999">
    <property type="entry name" value="DNAJ HOMOLOG SUBFAMILY C MEMBER 2"/>
    <property type="match status" value="1"/>
</dbReference>
<feature type="region of interest" description="Disordered" evidence="3">
    <location>
        <begin position="283"/>
        <end position="327"/>
    </location>
</feature>
<reference evidence="8" key="1">
    <citation type="submission" date="2017-02" db="UniProtKB">
        <authorList>
            <consortium name="WormBaseParasite"/>
        </authorList>
    </citation>
    <scope>IDENTIFICATION</scope>
</reference>
<feature type="compositionally biased region" description="Basic and acidic residues" evidence="3">
    <location>
        <begin position="297"/>
        <end position="318"/>
    </location>
</feature>
<protein>
    <submittedName>
        <fullName evidence="8">Myb-like domain-containing protein</fullName>
    </submittedName>
</protein>